<dbReference type="Proteomes" id="UP000063699">
    <property type="component" value="Chromosome"/>
</dbReference>
<evidence type="ECO:0000259" key="2">
    <source>
        <dbReference type="Pfam" id="PF03537"/>
    </source>
</evidence>
<dbReference type="KEGG" id="kphy:AOZ06_30640"/>
<proteinExistence type="predicted"/>
<dbReference type="InterPro" id="IPR017853">
    <property type="entry name" value="GH"/>
</dbReference>
<accession>A0A0N9HYN8</accession>
<evidence type="ECO:0000313" key="3">
    <source>
        <dbReference type="EMBL" id="ALG10675.1"/>
    </source>
</evidence>
<organism evidence="3 4">
    <name type="scientific">Kibdelosporangium phytohabitans</name>
    <dbReference type="NCBI Taxonomy" id="860235"/>
    <lineage>
        <taxon>Bacteria</taxon>
        <taxon>Bacillati</taxon>
        <taxon>Actinomycetota</taxon>
        <taxon>Actinomycetes</taxon>
        <taxon>Pseudonocardiales</taxon>
        <taxon>Pseudonocardiaceae</taxon>
        <taxon>Kibdelosporangium</taxon>
    </lineage>
</organism>
<feature type="chain" id="PRO_5006035649" description="Glycoside-hydrolase family GH114 TIM-barrel domain-containing protein" evidence="1">
    <location>
        <begin position="25"/>
        <end position="275"/>
    </location>
</feature>
<dbReference type="PANTHER" id="PTHR35273:SF2">
    <property type="entry name" value="ALPHA-GALACTOSIDASE"/>
    <property type="match status" value="1"/>
</dbReference>
<dbReference type="RefSeq" id="WP_054292578.1">
    <property type="nucleotide sequence ID" value="NZ_CP012752.1"/>
</dbReference>
<dbReference type="PANTHER" id="PTHR35273">
    <property type="entry name" value="ALPHA-1,4 POLYGALACTOSAMINIDASE, PUTATIVE (AFU_ORTHOLOGUE AFUA_3G07890)-RELATED"/>
    <property type="match status" value="1"/>
</dbReference>
<dbReference type="SUPFAM" id="SSF51445">
    <property type="entry name" value="(Trans)glycosidases"/>
    <property type="match status" value="1"/>
</dbReference>
<dbReference type="Pfam" id="PF03537">
    <property type="entry name" value="Glyco_hydro_114"/>
    <property type="match status" value="1"/>
</dbReference>
<dbReference type="InterPro" id="IPR004352">
    <property type="entry name" value="GH114_TIM-barrel"/>
</dbReference>
<evidence type="ECO:0000256" key="1">
    <source>
        <dbReference type="SAM" id="SignalP"/>
    </source>
</evidence>
<sequence length="275" mass="29633">MRNWGKHVLVVAAALGASAVPATAAPSALPQIELPPPGGQFDYRIGGPYTPDASVKVVSRDRTAAPAPGKYSVCYINAMQTQPDPKGPDGKPVPDPELVGTTAWYFRYHNDVVLKDAEGNPVMDGQWGEAILDIRTAAKRKALPDAQKPWIDGCKSSGYEAIEPDNLDSYDRSGGAFEFARNRDYTVEFDKCAKTAGLAVAQKNVNSEYGDTGPSTGLSFAIAEECAVHDECSEYRTPYGNRYYEVEYTDNPRSAFATECAGNGKTRRSSCATAT</sequence>
<evidence type="ECO:0000313" key="4">
    <source>
        <dbReference type="Proteomes" id="UP000063699"/>
    </source>
</evidence>
<protein>
    <recommendedName>
        <fullName evidence="2">Glycoside-hydrolase family GH114 TIM-barrel domain-containing protein</fullName>
    </recommendedName>
</protein>
<dbReference type="STRING" id="860235.AOZ06_30640"/>
<gene>
    <name evidence="3" type="ORF">AOZ06_30640</name>
</gene>
<feature type="signal peptide" evidence="1">
    <location>
        <begin position="1"/>
        <end position="24"/>
    </location>
</feature>
<reference evidence="3 4" key="1">
    <citation type="submission" date="2015-07" db="EMBL/GenBank/DDBJ databases">
        <title>Genome sequencing of Kibdelosporangium phytohabitans.</title>
        <authorList>
            <person name="Qin S."/>
            <person name="Xing K."/>
        </authorList>
    </citation>
    <scope>NUCLEOTIDE SEQUENCE [LARGE SCALE GENOMIC DNA]</scope>
    <source>
        <strain evidence="3 4">KLBMP1111</strain>
    </source>
</reference>
<feature type="domain" description="Glycoside-hydrolase family GH114 TIM-barrel" evidence="2">
    <location>
        <begin position="40"/>
        <end position="267"/>
    </location>
</feature>
<name>A0A0N9HYN8_9PSEU</name>
<keyword evidence="1" id="KW-0732">Signal</keyword>
<dbReference type="EMBL" id="CP012752">
    <property type="protein sequence ID" value="ALG10675.1"/>
    <property type="molecule type" value="Genomic_DNA"/>
</dbReference>
<keyword evidence="4" id="KW-1185">Reference proteome</keyword>
<dbReference type="AlphaFoldDB" id="A0A0N9HYN8"/>